<dbReference type="PROSITE" id="PS00356">
    <property type="entry name" value="HTH_LACI_1"/>
    <property type="match status" value="1"/>
</dbReference>
<dbReference type="RefSeq" id="WP_074912054.1">
    <property type="nucleotide sequence ID" value="NZ_FOVK01000005.1"/>
</dbReference>
<feature type="domain" description="HTH lacI-type" evidence="4">
    <location>
        <begin position="2"/>
        <end position="58"/>
    </location>
</feature>
<dbReference type="SUPFAM" id="SSF47413">
    <property type="entry name" value="lambda repressor-like DNA-binding domains"/>
    <property type="match status" value="1"/>
</dbReference>
<evidence type="ECO:0000256" key="1">
    <source>
        <dbReference type="ARBA" id="ARBA00023015"/>
    </source>
</evidence>
<accession>A0A1I5BWR2</accession>
<evidence type="ECO:0000256" key="3">
    <source>
        <dbReference type="ARBA" id="ARBA00023163"/>
    </source>
</evidence>
<dbReference type="InterPro" id="IPR000843">
    <property type="entry name" value="HTH_LacI"/>
</dbReference>
<dbReference type="GO" id="GO:0003700">
    <property type="term" value="F:DNA-binding transcription factor activity"/>
    <property type="evidence" value="ECO:0007669"/>
    <property type="project" value="TreeGrafter"/>
</dbReference>
<keyword evidence="3" id="KW-0804">Transcription</keyword>
<dbReference type="GO" id="GO:0000976">
    <property type="term" value="F:transcription cis-regulatory region binding"/>
    <property type="evidence" value="ECO:0007669"/>
    <property type="project" value="TreeGrafter"/>
</dbReference>
<keyword evidence="1" id="KW-0805">Transcription regulation</keyword>
<dbReference type="PANTHER" id="PTHR30146:SF149">
    <property type="entry name" value="HTH-TYPE TRANSCRIPTIONAL REGULATOR EBGR"/>
    <property type="match status" value="1"/>
</dbReference>
<evidence type="ECO:0000313" key="5">
    <source>
        <dbReference type="EMBL" id="SFN79085.1"/>
    </source>
</evidence>
<organism evidence="5 6">
    <name type="scientific">Proteiniclasticum ruminis</name>
    <dbReference type="NCBI Taxonomy" id="398199"/>
    <lineage>
        <taxon>Bacteria</taxon>
        <taxon>Bacillati</taxon>
        <taxon>Bacillota</taxon>
        <taxon>Clostridia</taxon>
        <taxon>Eubacteriales</taxon>
        <taxon>Clostridiaceae</taxon>
        <taxon>Proteiniclasticum</taxon>
    </lineage>
</organism>
<dbReference type="Pfam" id="PF13377">
    <property type="entry name" value="Peripla_BP_3"/>
    <property type="match status" value="1"/>
</dbReference>
<dbReference type="Pfam" id="PF00356">
    <property type="entry name" value="LacI"/>
    <property type="match status" value="1"/>
</dbReference>
<dbReference type="PRINTS" id="PR00036">
    <property type="entry name" value="HTHLACI"/>
</dbReference>
<dbReference type="SMART" id="SM00354">
    <property type="entry name" value="HTH_LACI"/>
    <property type="match status" value="1"/>
</dbReference>
<evidence type="ECO:0000259" key="4">
    <source>
        <dbReference type="PROSITE" id="PS50932"/>
    </source>
</evidence>
<sequence>MATIKEIAELANVSITTVSRVLNYDDTLNVPAETKKRVFEAAEELSYVGHKKKRAKKRMTIGILYSYSLEEELEDPYYLAIRLSIEKKLKMENVTMVRVDTTGKTVGLDGILCLGIFTTEKIMEVKALGIPCVFVDSSPEEDVFDAVVIDFVKSTKKVLDHILSLGHEKIGFIGGADSILGEARSRDLRQEVFEKYLMEKGVFEESFVKIGSYTPADGYRLSKEMLSLKNRPTALFLANDSMAVGCYKAANDLGLKIPEDISVVGFNDISAAQYMMPPLTTIKLYTEFMGEISVDILKERIASGRKIPLKITIPTELVIRESTSKR</sequence>
<dbReference type="AlphaFoldDB" id="A0A1I5BWR2"/>
<evidence type="ECO:0000256" key="2">
    <source>
        <dbReference type="ARBA" id="ARBA00023125"/>
    </source>
</evidence>
<name>A0A1I5BWR2_9CLOT</name>
<dbReference type="Proteomes" id="UP000181899">
    <property type="component" value="Unassembled WGS sequence"/>
</dbReference>
<dbReference type="Gene3D" id="3.40.50.2300">
    <property type="match status" value="2"/>
</dbReference>
<proteinExistence type="predicted"/>
<evidence type="ECO:0000313" key="6">
    <source>
        <dbReference type="Proteomes" id="UP000181899"/>
    </source>
</evidence>
<keyword evidence="2" id="KW-0238">DNA-binding</keyword>
<dbReference type="PROSITE" id="PS50932">
    <property type="entry name" value="HTH_LACI_2"/>
    <property type="match status" value="1"/>
</dbReference>
<dbReference type="PANTHER" id="PTHR30146">
    <property type="entry name" value="LACI-RELATED TRANSCRIPTIONAL REPRESSOR"/>
    <property type="match status" value="1"/>
</dbReference>
<dbReference type="InterPro" id="IPR010982">
    <property type="entry name" value="Lambda_DNA-bd_dom_sf"/>
</dbReference>
<dbReference type="OrthoDB" id="43195at2"/>
<protein>
    <submittedName>
        <fullName evidence="5">Transcriptional regulator, LacI family</fullName>
    </submittedName>
</protein>
<dbReference type="CDD" id="cd01392">
    <property type="entry name" value="HTH_LacI"/>
    <property type="match status" value="1"/>
</dbReference>
<dbReference type="SUPFAM" id="SSF53822">
    <property type="entry name" value="Periplasmic binding protein-like I"/>
    <property type="match status" value="1"/>
</dbReference>
<dbReference type="InterPro" id="IPR028082">
    <property type="entry name" value="Peripla_BP_I"/>
</dbReference>
<dbReference type="CDD" id="cd01544">
    <property type="entry name" value="PBP1_GalR"/>
    <property type="match status" value="1"/>
</dbReference>
<keyword evidence="6" id="KW-1185">Reference proteome</keyword>
<dbReference type="InterPro" id="IPR046335">
    <property type="entry name" value="LacI/GalR-like_sensor"/>
</dbReference>
<dbReference type="EMBL" id="FOVK01000005">
    <property type="protein sequence ID" value="SFN79085.1"/>
    <property type="molecule type" value="Genomic_DNA"/>
</dbReference>
<reference evidence="5 6" key="1">
    <citation type="submission" date="2016-10" db="EMBL/GenBank/DDBJ databases">
        <authorList>
            <person name="de Groot N.N."/>
        </authorList>
    </citation>
    <scope>NUCLEOTIDE SEQUENCE [LARGE SCALE GENOMIC DNA]</scope>
    <source>
        <strain evidence="5 6">ML2</strain>
    </source>
</reference>
<gene>
    <name evidence="5" type="ORF">SAMN04488695_10597</name>
</gene>
<dbReference type="Gene3D" id="1.10.260.40">
    <property type="entry name" value="lambda repressor-like DNA-binding domains"/>
    <property type="match status" value="1"/>
</dbReference>